<dbReference type="EMBL" id="JBBNAE010000006">
    <property type="protein sequence ID" value="KAK9116975.1"/>
    <property type="molecule type" value="Genomic_DNA"/>
</dbReference>
<organism evidence="3 4">
    <name type="scientific">Stephania japonica</name>
    <dbReference type="NCBI Taxonomy" id="461633"/>
    <lineage>
        <taxon>Eukaryota</taxon>
        <taxon>Viridiplantae</taxon>
        <taxon>Streptophyta</taxon>
        <taxon>Embryophyta</taxon>
        <taxon>Tracheophyta</taxon>
        <taxon>Spermatophyta</taxon>
        <taxon>Magnoliopsida</taxon>
        <taxon>Ranunculales</taxon>
        <taxon>Menispermaceae</taxon>
        <taxon>Menispermoideae</taxon>
        <taxon>Cissampelideae</taxon>
        <taxon>Stephania</taxon>
    </lineage>
</organism>
<keyword evidence="1" id="KW-0812">Transmembrane</keyword>
<keyword evidence="1" id="KW-1133">Transmembrane helix</keyword>
<feature type="chain" id="PRO_5042810603" evidence="2">
    <location>
        <begin position="33"/>
        <end position="221"/>
    </location>
</feature>
<sequence>MASPSSDHQFTLPLPTLLFLTVTLISAAPSTAHHVSNGLHRPIGSRPLSFRETPKGSNATFQCSPSGPCVPCLYSEKNDERYRCSETGYRIPLQCVELIKDVSKKKKDEKKSQKDRSTLEQSFVGFETHMEDVEEGTAKTKDRRWLVEFSSVELESGRRSYITYRSCISAVNEEKLSVLSFEGIMLCLLLVSGSFIYMRRKRAAVAMPGVGAGRVQTNSRF</sequence>
<comment type="caution">
    <text evidence="3">The sequence shown here is derived from an EMBL/GenBank/DDBJ whole genome shotgun (WGS) entry which is preliminary data.</text>
</comment>
<feature type="transmembrane region" description="Helical" evidence="1">
    <location>
        <begin position="176"/>
        <end position="197"/>
    </location>
</feature>
<proteinExistence type="predicted"/>
<dbReference type="Proteomes" id="UP001417504">
    <property type="component" value="Unassembled WGS sequence"/>
</dbReference>
<reference evidence="3 4" key="1">
    <citation type="submission" date="2024-01" db="EMBL/GenBank/DDBJ databases">
        <title>Genome assemblies of Stephania.</title>
        <authorList>
            <person name="Yang L."/>
        </authorList>
    </citation>
    <scope>NUCLEOTIDE SEQUENCE [LARGE SCALE GENOMIC DNA]</scope>
    <source>
        <strain evidence="3">QJT</strain>
        <tissue evidence="3">Leaf</tissue>
    </source>
</reference>
<evidence type="ECO:0000256" key="2">
    <source>
        <dbReference type="SAM" id="SignalP"/>
    </source>
</evidence>
<dbReference type="PANTHER" id="PTHR36336">
    <property type="entry name" value="OS09G0560400 PROTEIN"/>
    <property type="match status" value="1"/>
</dbReference>
<evidence type="ECO:0000256" key="1">
    <source>
        <dbReference type="SAM" id="Phobius"/>
    </source>
</evidence>
<evidence type="ECO:0000313" key="3">
    <source>
        <dbReference type="EMBL" id="KAK9116975.1"/>
    </source>
</evidence>
<gene>
    <name evidence="3" type="ORF">Sjap_015922</name>
</gene>
<keyword evidence="4" id="KW-1185">Reference proteome</keyword>
<accession>A0AAP0IKI3</accession>
<name>A0AAP0IKI3_9MAGN</name>
<dbReference type="PANTHER" id="PTHR36336:SF1">
    <property type="entry name" value="OS09G0560400 PROTEIN"/>
    <property type="match status" value="1"/>
</dbReference>
<keyword evidence="1" id="KW-0472">Membrane</keyword>
<keyword evidence="2" id="KW-0732">Signal</keyword>
<protein>
    <submittedName>
        <fullName evidence="3">Uncharacterized protein</fullName>
    </submittedName>
</protein>
<evidence type="ECO:0000313" key="4">
    <source>
        <dbReference type="Proteomes" id="UP001417504"/>
    </source>
</evidence>
<dbReference type="AlphaFoldDB" id="A0AAP0IKI3"/>
<feature type="signal peptide" evidence="2">
    <location>
        <begin position="1"/>
        <end position="32"/>
    </location>
</feature>